<dbReference type="GO" id="GO:0008270">
    <property type="term" value="F:zinc ion binding"/>
    <property type="evidence" value="ECO:0007669"/>
    <property type="project" value="UniProtKB-KW"/>
</dbReference>
<evidence type="ECO:0000259" key="2">
    <source>
        <dbReference type="PROSITE" id="PS50089"/>
    </source>
</evidence>
<reference evidence="3 4" key="1">
    <citation type="submission" date="2019-05" db="EMBL/GenBank/DDBJ databases">
        <title>Emergence of the Ug99 lineage of the wheat stem rust pathogen through somatic hybridization.</title>
        <authorList>
            <person name="Li F."/>
            <person name="Upadhyaya N.M."/>
            <person name="Sperschneider J."/>
            <person name="Matny O."/>
            <person name="Nguyen-Phuc H."/>
            <person name="Mago R."/>
            <person name="Raley C."/>
            <person name="Miller M.E."/>
            <person name="Silverstein K.A.T."/>
            <person name="Henningsen E."/>
            <person name="Hirsch C.D."/>
            <person name="Visser B."/>
            <person name="Pretorius Z.A."/>
            <person name="Steffenson B.J."/>
            <person name="Schwessinger B."/>
            <person name="Dodds P.N."/>
            <person name="Figueroa M."/>
        </authorList>
    </citation>
    <scope>NUCLEOTIDE SEQUENCE [LARGE SCALE GENOMIC DNA]</scope>
    <source>
        <strain evidence="3 4">Ug99</strain>
    </source>
</reference>
<dbReference type="GO" id="GO:0006511">
    <property type="term" value="P:ubiquitin-dependent protein catabolic process"/>
    <property type="evidence" value="ECO:0007669"/>
    <property type="project" value="TreeGrafter"/>
</dbReference>
<proteinExistence type="predicted"/>
<dbReference type="InterPro" id="IPR001841">
    <property type="entry name" value="Znf_RING"/>
</dbReference>
<feature type="domain" description="RING-type" evidence="2">
    <location>
        <begin position="140"/>
        <end position="184"/>
    </location>
</feature>
<keyword evidence="1" id="KW-0863">Zinc-finger</keyword>
<dbReference type="PANTHER" id="PTHR22765">
    <property type="entry name" value="RING FINGER AND PROTEASE ASSOCIATED DOMAIN-CONTAINING"/>
    <property type="match status" value="1"/>
</dbReference>
<keyword evidence="1" id="KW-0862">Zinc</keyword>
<dbReference type="InterPro" id="IPR051826">
    <property type="entry name" value="E3_ubiquitin-ligase_domain"/>
</dbReference>
<protein>
    <submittedName>
        <fullName evidence="3">Zinc ion binding</fullName>
    </submittedName>
</protein>
<keyword evidence="1" id="KW-0479">Metal-binding</keyword>
<accession>A0A5B0NUT2</accession>
<dbReference type="GO" id="GO:0016567">
    <property type="term" value="P:protein ubiquitination"/>
    <property type="evidence" value="ECO:0007669"/>
    <property type="project" value="UniProtKB-UniPathway"/>
</dbReference>
<dbReference type="GO" id="GO:0061630">
    <property type="term" value="F:ubiquitin protein ligase activity"/>
    <property type="evidence" value="ECO:0007669"/>
    <property type="project" value="TreeGrafter"/>
</dbReference>
<sequence>MAEAIAERAQEALSYLTPEERPIFQRCFRLLAEAHSELDTHPLRDGLDADEFLYYFGDVFGLADASSRLEESVHQRLQDVVNQWMALIEALDVSRTASFASRLRVQQHRLRVQVLLDTLTVSNTTAANLVSTPDDVASQCSICKDQLAQPEHTIVQLPCHPTHLFHRDCVQPWVEDYLNCPICRVEIELPPASDSHSDSDSDSDSEPDV</sequence>
<dbReference type="SUPFAM" id="SSF57850">
    <property type="entry name" value="RING/U-box"/>
    <property type="match status" value="1"/>
</dbReference>
<dbReference type="FunFam" id="3.30.40.10:FF:000612">
    <property type="entry name" value="Uncharacterized protein"/>
    <property type="match status" value="1"/>
</dbReference>
<name>A0A5B0NUT2_PUCGR</name>
<dbReference type="UniPathway" id="UPA00143"/>
<dbReference type="AlphaFoldDB" id="A0A5B0NUT2"/>
<evidence type="ECO:0000256" key="1">
    <source>
        <dbReference type="PROSITE-ProRule" id="PRU00175"/>
    </source>
</evidence>
<dbReference type="Pfam" id="PF13639">
    <property type="entry name" value="zf-RING_2"/>
    <property type="match status" value="1"/>
</dbReference>
<dbReference type="Gene3D" id="3.30.40.10">
    <property type="entry name" value="Zinc/RING finger domain, C3HC4 (zinc finger)"/>
    <property type="match status" value="1"/>
</dbReference>
<dbReference type="SMART" id="SM00184">
    <property type="entry name" value="RING"/>
    <property type="match status" value="1"/>
</dbReference>
<organism evidence="3 4">
    <name type="scientific">Puccinia graminis f. sp. tritici</name>
    <dbReference type="NCBI Taxonomy" id="56615"/>
    <lineage>
        <taxon>Eukaryota</taxon>
        <taxon>Fungi</taxon>
        <taxon>Dikarya</taxon>
        <taxon>Basidiomycota</taxon>
        <taxon>Pucciniomycotina</taxon>
        <taxon>Pucciniomycetes</taxon>
        <taxon>Pucciniales</taxon>
        <taxon>Pucciniaceae</taxon>
        <taxon>Puccinia</taxon>
    </lineage>
</organism>
<dbReference type="InterPro" id="IPR013083">
    <property type="entry name" value="Znf_RING/FYVE/PHD"/>
</dbReference>
<dbReference type="Proteomes" id="UP000325313">
    <property type="component" value="Unassembled WGS sequence"/>
</dbReference>
<gene>
    <name evidence="3" type="primary">PJA2_1</name>
    <name evidence="3" type="ORF">PGTUg99_005070</name>
</gene>
<dbReference type="PROSITE" id="PS50089">
    <property type="entry name" value="ZF_RING_2"/>
    <property type="match status" value="1"/>
</dbReference>
<evidence type="ECO:0000313" key="4">
    <source>
        <dbReference type="Proteomes" id="UP000325313"/>
    </source>
</evidence>
<evidence type="ECO:0000313" key="3">
    <source>
        <dbReference type="EMBL" id="KAA1092244.1"/>
    </source>
</evidence>
<dbReference type="PANTHER" id="PTHR22765:SF450">
    <property type="entry name" value="ERAD-ASSOCIATED E3 UBIQUITIN-PROTEIN LIGASE HRD1"/>
    <property type="match status" value="1"/>
</dbReference>
<dbReference type="EMBL" id="VDEP01000376">
    <property type="protein sequence ID" value="KAA1092244.1"/>
    <property type="molecule type" value="Genomic_DNA"/>
</dbReference>
<comment type="caution">
    <text evidence="3">The sequence shown here is derived from an EMBL/GenBank/DDBJ whole genome shotgun (WGS) entry which is preliminary data.</text>
</comment>